<dbReference type="CDD" id="cd01948">
    <property type="entry name" value="EAL"/>
    <property type="match status" value="1"/>
</dbReference>
<evidence type="ECO:0000259" key="2">
    <source>
        <dbReference type="PROSITE" id="PS50883"/>
    </source>
</evidence>
<feature type="domain" description="GGDEF" evidence="3">
    <location>
        <begin position="351"/>
        <end position="485"/>
    </location>
</feature>
<dbReference type="EMBL" id="CP032509">
    <property type="protein sequence ID" value="AZN71624.1"/>
    <property type="molecule type" value="Genomic_DNA"/>
</dbReference>
<sequence>MTISSVGKVEVERLEAVRALNLTYTSDFPDLDAITSFAREIFGVSGALVTIVDEDVQWNISRSGYDDRWTPRLHSLCNVTLAQGRQLIVQDLSLDARFGSNPLVHQSPYLRFYAGIPLEIDPGICLGTLCLIDTETRSLSSREVAQLERLATIATALLRQHRDTVRVARLSMSLAQSARTIEEQSHTLTLQNRMLDEACALGEMGAFNHDLLTDQAEWSAILKRIHDLDEHTPIGSTSDFSHMARFYSKKDLKRYVVAVREAMRKRETLEFETTLRTAKGRRRWVRLRVDFEYDQNGRPVRRFGMMQDITREKRLLGRLDYLANRDPLTGLYNRNYFLRTANQHLKDRKHLTTGIAILDLDGFKAINDSYGHAAGDACLRAIATRLRSHCGPDWLLVRPGGDEFALVIADECDLETLKERLEALRLVIQQPIEWKGITFQVSASIGLAPAEPGRMQDALELVQSADLAVYKAKAAGRNCLATYSSDLHEVALHRFNIISEARRALDRGEFTLFYQPKIKLMDRSLSGFEALLRWRQPDGRYAAPGEYLPVLEDGEMSRRIGDFVMDEAIRQASRWRASGFDFGNIAINVSSSQFIGSGFVDRLISSMADAGLAPGDIQVEVTEGVLLSTGATSVASGLKRLSDHGIKIAFDDFGTGYASLVHLRQLEFDVIKLDMSFVRSMLTSPADMAIVEAVLTLARRLGKQVVAEGVETGTQAETLLAHGCHYGQGYLFSRPKPAAVVEAAWRELREAV</sequence>
<dbReference type="PANTHER" id="PTHR44757:SF2">
    <property type="entry name" value="BIOFILM ARCHITECTURE MAINTENANCE PROTEIN MBAA"/>
    <property type="match status" value="1"/>
</dbReference>
<dbReference type="InterPro" id="IPR029787">
    <property type="entry name" value="Nucleotide_cyclase"/>
</dbReference>
<dbReference type="InterPro" id="IPR029016">
    <property type="entry name" value="GAF-like_dom_sf"/>
</dbReference>
<dbReference type="PROSITE" id="PS50113">
    <property type="entry name" value="PAC"/>
    <property type="match status" value="1"/>
</dbReference>
<dbReference type="OrthoDB" id="9814202at2"/>
<evidence type="ECO:0000259" key="1">
    <source>
        <dbReference type="PROSITE" id="PS50113"/>
    </source>
</evidence>
<reference evidence="4 5" key="1">
    <citation type="submission" date="2018-09" db="EMBL/GenBank/DDBJ databases">
        <title>Marinorhizobium profundi gen. nov., sp. nov., isolated from a deep-sea sediment sample from the New Britain Trench and proposal of Marinorhizobiaceae fam. nov. in the order Rhizobiales of the class Alphaproteobacteria.</title>
        <authorList>
            <person name="Cao J."/>
        </authorList>
    </citation>
    <scope>NUCLEOTIDE SEQUENCE [LARGE SCALE GENOMIC DNA]</scope>
    <source>
        <strain evidence="4 5">WS11</strain>
    </source>
</reference>
<evidence type="ECO:0000259" key="3">
    <source>
        <dbReference type="PROSITE" id="PS50887"/>
    </source>
</evidence>
<organism evidence="4 5">
    <name type="scientific">Georhizobium profundi</name>
    <dbReference type="NCBI Taxonomy" id="2341112"/>
    <lineage>
        <taxon>Bacteria</taxon>
        <taxon>Pseudomonadati</taxon>
        <taxon>Pseudomonadota</taxon>
        <taxon>Alphaproteobacteria</taxon>
        <taxon>Hyphomicrobiales</taxon>
        <taxon>Rhizobiaceae</taxon>
        <taxon>Georhizobium</taxon>
    </lineage>
</organism>
<dbReference type="KEGG" id="abaw:D5400_10365"/>
<dbReference type="SMART" id="SM00267">
    <property type="entry name" value="GGDEF"/>
    <property type="match status" value="1"/>
</dbReference>
<dbReference type="InterPro" id="IPR043128">
    <property type="entry name" value="Rev_trsase/Diguanyl_cyclase"/>
</dbReference>
<dbReference type="NCBIfam" id="TIGR00254">
    <property type="entry name" value="GGDEF"/>
    <property type="match status" value="1"/>
</dbReference>
<evidence type="ECO:0000313" key="5">
    <source>
        <dbReference type="Proteomes" id="UP000268192"/>
    </source>
</evidence>
<dbReference type="SUPFAM" id="SSF141868">
    <property type="entry name" value="EAL domain-like"/>
    <property type="match status" value="1"/>
</dbReference>
<dbReference type="SMART" id="SM00065">
    <property type="entry name" value="GAF"/>
    <property type="match status" value="1"/>
</dbReference>
<dbReference type="InterPro" id="IPR001610">
    <property type="entry name" value="PAC"/>
</dbReference>
<dbReference type="InterPro" id="IPR003018">
    <property type="entry name" value="GAF"/>
</dbReference>
<proteinExistence type="predicted"/>
<dbReference type="SUPFAM" id="SSF55785">
    <property type="entry name" value="PYP-like sensor domain (PAS domain)"/>
    <property type="match status" value="1"/>
</dbReference>
<dbReference type="SMART" id="SM00052">
    <property type="entry name" value="EAL"/>
    <property type="match status" value="1"/>
</dbReference>
<dbReference type="InterPro" id="IPR035965">
    <property type="entry name" value="PAS-like_dom_sf"/>
</dbReference>
<dbReference type="Pfam" id="PF00563">
    <property type="entry name" value="EAL"/>
    <property type="match status" value="1"/>
</dbReference>
<dbReference type="Gene3D" id="2.10.70.100">
    <property type="match status" value="1"/>
</dbReference>
<dbReference type="InterPro" id="IPR052155">
    <property type="entry name" value="Biofilm_reg_signaling"/>
</dbReference>
<dbReference type="Pfam" id="PF01590">
    <property type="entry name" value="GAF"/>
    <property type="match status" value="1"/>
</dbReference>
<dbReference type="SMART" id="SM00086">
    <property type="entry name" value="PAC"/>
    <property type="match status" value="1"/>
</dbReference>
<dbReference type="InterPro" id="IPR000160">
    <property type="entry name" value="GGDEF_dom"/>
</dbReference>
<dbReference type="Gene3D" id="3.30.70.270">
    <property type="match status" value="1"/>
</dbReference>
<feature type="domain" description="PAC" evidence="1">
    <location>
        <begin position="269"/>
        <end position="321"/>
    </location>
</feature>
<dbReference type="CDD" id="cd01949">
    <property type="entry name" value="GGDEF"/>
    <property type="match status" value="1"/>
</dbReference>
<accession>A0A3S9B3Y2</accession>
<dbReference type="InterPro" id="IPR035919">
    <property type="entry name" value="EAL_sf"/>
</dbReference>
<gene>
    <name evidence="4" type="ORF">D5400_10365</name>
</gene>
<dbReference type="PANTHER" id="PTHR44757">
    <property type="entry name" value="DIGUANYLATE CYCLASE DGCP"/>
    <property type="match status" value="1"/>
</dbReference>
<protein>
    <submittedName>
        <fullName evidence="4">EAL domain-containing protein</fullName>
    </submittedName>
</protein>
<evidence type="ECO:0000313" key="4">
    <source>
        <dbReference type="EMBL" id="AZN71624.1"/>
    </source>
</evidence>
<dbReference type="AlphaFoldDB" id="A0A3S9B3Y2"/>
<dbReference type="InterPro" id="IPR000700">
    <property type="entry name" value="PAS-assoc_C"/>
</dbReference>
<name>A0A3S9B3Y2_9HYPH</name>
<dbReference type="PROSITE" id="PS50887">
    <property type="entry name" value="GGDEF"/>
    <property type="match status" value="1"/>
</dbReference>
<dbReference type="InterPro" id="IPR001633">
    <property type="entry name" value="EAL_dom"/>
</dbReference>
<keyword evidence="5" id="KW-1185">Reference proteome</keyword>
<feature type="domain" description="EAL" evidence="2">
    <location>
        <begin position="494"/>
        <end position="749"/>
    </location>
</feature>
<dbReference type="Proteomes" id="UP000268192">
    <property type="component" value="Chromosome"/>
</dbReference>
<dbReference type="InterPro" id="IPR013656">
    <property type="entry name" value="PAS_4"/>
</dbReference>
<dbReference type="Gene3D" id="3.20.20.450">
    <property type="entry name" value="EAL domain"/>
    <property type="match status" value="1"/>
</dbReference>
<dbReference type="Pfam" id="PF08448">
    <property type="entry name" value="PAS_4"/>
    <property type="match status" value="1"/>
</dbReference>
<dbReference type="PROSITE" id="PS50883">
    <property type="entry name" value="EAL"/>
    <property type="match status" value="1"/>
</dbReference>
<dbReference type="SUPFAM" id="SSF55781">
    <property type="entry name" value="GAF domain-like"/>
    <property type="match status" value="1"/>
</dbReference>
<dbReference type="Gene3D" id="3.30.450.20">
    <property type="entry name" value="PAS domain"/>
    <property type="match status" value="1"/>
</dbReference>
<dbReference type="Gene3D" id="3.30.450.40">
    <property type="match status" value="1"/>
</dbReference>
<dbReference type="SUPFAM" id="SSF55073">
    <property type="entry name" value="Nucleotide cyclase"/>
    <property type="match status" value="1"/>
</dbReference>
<dbReference type="Pfam" id="PF00990">
    <property type="entry name" value="GGDEF"/>
    <property type="match status" value="1"/>
</dbReference>
<dbReference type="RefSeq" id="WP_126009934.1">
    <property type="nucleotide sequence ID" value="NZ_CP032509.1"/>
</dbReference>